<dbReference type="Proteomes" id="UP001251528">
    <property type="component" value="Unassembled WGS sequence"/>
</dbReference>
<dbReference type="PANTHER" id="PTHR36978:SF8">
    <property type="entry name" value="NAD DEPENDENT EPIMERASE_DEHYDRATASE"/>
    <property type="match status" value="1"/>
</dbReference>
<dbReference type="Gene3D" id="3.40.50.300">
    <property type="entry name" value="P-loop containing nucleotide triphosphate hydrolases"/>
    <property type="match status" value="1"/>
</dbReference>
<dbReference type="Pfam" id="PF17784">
    <property type="entry name" value="Sulfotransfer_4"/>
    <property type="match status" value="1"/>
</dbReference>
<evidence type="ECO:0000313" key="2">
    <source>
        <dbReference type="Proteomes" id="UP001251528"/>
    </source>
</evidence>
<name>A0AAJ0FU13_9HYPO</name>
<dbReference type="AlphaFoldDB" id="A0AAJ0FU13"/>
<sequence length="192" mass="21918">MLTADICQSAPEKERTVVASQQDVPQNVLAVGPSRSRTDSLLSALIELGYDHAYHEYDVALNPCGDKARWRLYEKKWHGRHGRSGDKEQHGRLAASDLDKVIGHCAAIKDFDAAVFAQDLISVYPDAKVVLNICRNREAWFKSCQTPVLKLEGSWLTWIRSFFCTERFWVQGNFLRCLWLAFCRGDFEHTGR</sequence>
<organism evidence="1 2">
    <name type="scientific">Conoideocrella luteorostrata</name>
    <dbReference type="NCBI Taxonomy" id="1105319"/>
    <lineage>
        <taxon>Eukaryota</taxon>
        <taxon>Fungi</taxon>
        <taxon>Dikarya</taxon>
        <taxon>Ascomycota</taxon>
        <taxon>Pezizomycotina</taxon>
        <taxon>Sordariomycetes</taxon>
        <taxon>Hypocreomycetidae</taxon>
        <taxon>Hypocreales</taxon>
        <taxon>Clavicipitaceae</taxon>
        <taxon>Conoideocrella</taxon>
    </lineage>
</organism>
<dbReference type="SUPFAM" id="SSF52540">
    <property type="entry name" value="P-loop containing nucleoside triphosphate hydrolases"/>
    <property type="match status" value="1"/>
</dbReference>
<dbReference type="PANTHER" id="PTHR36978">
    <property type="entry name" value="P-LOOP CONTAINING NUCLEOTIDE TRIPHOSPHATE HYDROLASE"/>
    <property type="match status" value="1"/>
</dbReference>
<reference evidence="1" key="1">
    <citation type="submission" date="2023-06" db="EMBL/GenBank/DDBJ databases">
        <title>Conoideocrella luteorostrata (Hypocreales: Clavicipitaceae), a potential biocontrol fungus for elongate hemlock scale in United States Christmas tree production areas.</title>
        <authorList>
            <person name="Barrett H."/>
            <person name="Lovett B."/>
            <person name="Macias A.M."/>
            <person name="Stajich J.E."/>
            <person name="Kasson M.T."/>
        </authorList>
    </citation>
    <scope>NUCLEOTIDE SEQUENCE</scope>
    <source>
        <strain evidence="1">ARSEF 14590</strain>
    </source>
</reference>
<protein>
    <submittedName>
        <fullName evidence="1">Uncharacterized protein</fullName>
    </submittedName>
</protein>
<comment type="caution">
    <text evidence="1">The sequence shown here is derived from an EMBL/GenBank/DDBJ whole genome shotgun (WGS) entry which is preliminary data.</text>
</comment>
<evidence type="ECO:0000313" key="1">
    <source>
        <dbReference type="EMBL" id="KAK2598011.1"/>
    </source>
</evidence>
<dbReference type="InterPro" id="IPR040632">
    <property type="entry name" value="Sulfotransfer_4"/>
</dbReference>
<keyword evidence="2" id="KW-1185">Reference proteome</keyword>
<proteinExistence type="predicted"/>
<dbReference type="EMBL" id="JASWJB010000102">
    <property type="protein sequence ID" value="KAK2598011.1"/>
    <property type="molecule type" value="Genomic_DNA"/>
</dbReference>
<accession>A0AAJ0FU13</accession>
<gene>
    <name evidence="1" type="ORF">QQS21_005848</name>
</gene>
<dbReference type="InterPro" id="IPR027417">
    <property type="entry name" value="P-loop_NTPase"/>
</dbReference>